<evidence type="ECO:0000313" key="2">
    <source>
        <dbReference type="EMBL" id="MDB7905620.1"/>
    </source>
</evidence>
<protein>
    <recommendedName>
        <fullName evidence="4">Phage tail protein</fullName>
    </recommendedName>
</protein>
<dbReference type="EMBL" id="JAQLWO010000005">
    <property type="protein sequence ID" value="MDB7905620.1"/>
    <property type="molecule type" value="Genomic_DNA"/>
</dbReference>
<proteinExistence type="predicted"/>
<dbReference type="Proteomes" id="UP001211006">
    <property type="component" value="Unassembled WGS sequence"/>
</dbReference>
<name>A0A174IZ48_FLAPL</name>
<reference evidence="2" key="2">
    <citation type="submission" date="2023-01" db="EMBL/GenBank/DDBJ databases">
        <title>Human gut microbiome strain richness.</title>
        <authorList>
            <person name="Chen-Liaw A."/>
        </authorList>
    </citation>
    <scope>NUCLEOTIDE SEQUENCE</scope>
    <source>
        <strain evidence="2">2225st1_A6_2225SCRN_200828</strain>
    </source>
</reference>
<dbReference type="Proteomes" id="UP000095746">
    <property type="component" value="Unassembled WGS sequence"/>
</dbReference>
<evidence type="ECO:0000313" key="1">
    <source>
        <dbReference type="EMBL" id="CUN60005.1"/>
    </source>
</evidence>
<dbReference type="RefSeq" id="WP_021631889.1">
    <property type="nucleotide sequence ID" value="NZ_BAABZG010000001.1"/>
</dbReference>
<accession>A0A174IZ48</accession>
<evidence type="ECO:0000313" key="3">
    <source>
        <dbReference type="Proteomes" id="UP000095746"/>
    </source>
</evidence>
<dbReference type="AlphaFoldDB" id="A0A174IZ48"/>
<gene>
    <name evidence="1" type="ORF">ERS852411_00171</name>
    <name evidence="2" type="ORF">PND83_06500</name>
</gene>
<evidence type="ECO:0008006" key="4">
    <source>
        <dbReference type="Google" id="ProtNLM"/>
    </source>
</evidence>
<reference evidence="1 3" key="1">
    <citation type="submission" date="2015-09" db="EMBL/GenBank/DDBJ databases">
        <authorList>
            <consortium name="Pathogen Informatics"/>
        </authorList>
    </citation>
    <scope>NUCLEOTIDE SEQUENCE [LARGE SCALE GENOMIC DNA]</scope>
    <source>
        <strain evidence="1 3">2789STDY5608854</strain>
    </source>
</reference>
<sequence>MKFSIDGQEFNVIVTELARKGRVSESKLSGDVKSGAHFRDIIGTYYDYEMTVGSNALSETEYDALFEILTAPVESHEVVLPYGAGTLSFRAYIEDTSDSMTADNGKTRRWGNLSVQFYAQKPQRRPA</sequence>
<organism evidence="1 3">
    <name type="scientific">Flavonifractor plautii</name>
    <name type="common">Fusobacterium plautii</name>
    <dbReference type="NCBI Taxonomy" id="292800"/>
    <lineage>
        <taxon>Bacteria</taxon>
        <taxon>Bacillati</taxon>
        <taxon>Bacillota</taxon>
        <taxon>Clostridia</taxon>
        <taxon>Eubacteriales</taxon>
        <taxon>Oscillospiraceae</taxon>
        <taxon>Flavonifractor</taxon>
    </lineage>
</organism>
<dbReference type="EMBL" id="CYZT01000004">
    <property type="protein sequence ID" value="CUN60005.1"/>
    <property type="molecule type" value="Genomic_DNA"/>
</dbReference>